<feature type="signal peptide" evidence="1">
    <location>
        <begin position="1"/>
        <end position="19"/>
    </location>
</feature>
<dbReference type="EMBL" id="GU321213">
    <property type="protein sequence ID" value="ADB79751.1"/>
    <property type="molecule type" value="mRNA"/>
</dbReference>
<evidence type="ECO:0000256" key="1">
    <source>
        <dbReference type="SAM" id="SignalP"/>
    </source>
</evidence>
<accession>D3JVF9</accession>
<dbReference type="InterPro" id="IPR007328">
    <property type="entry name" value="Mfp-3"/>
</dbReference>
<feature type="chain" id="PRO_5003046797" evidence="1">
    <location>
        <begin position="20"/>
        <end position="72"/>
    </location>
</feature>
<keyword evidence="1" id="KW-0732">Signal</keyword>
<protein>
    <submittedName>
        <fullName evidence="2">Foot protein 3 variant 14</fullName>
    </submittedName>
</protein>
<sequence>MNNLSIAVLVALVLIGSFAVQSDAGGYYGPNYNYPGRYGGKYNGYKGYPRGYGWNKGWKKGWNRGRWGRKYY</sequence>
<dbReference type="Pfam" id="PF04202">
    <property type="entry name" value="Mfp-3"/>
    <property type="match status" value="1"/>
</dbReference>
<reference evidence="2" key="1">
    <citation type="submission" date="2009-12" db="EMBL/GenBank/DDBJ databases">
        <title>Cloning and sequence analysis of mcofp3 and mcofp6 cDNA from Mytilus coruscus.</title>
        <authorList>
            <person name="Lu T."/>
            <person name="Liao Z."/>
            <person name="Liu M."/>
            <person name="Li N."/>
        </authorList>
    </citation>
    <scope>NUCLEOTIDE SEQUENCE</scope>
</reference>
<proteinExistence type="evidence at transcript level"/>
<organism evidence="2">
    <name type="scientific">Mytilus coruscus</name>
    <name type="common">Sea mussel</name>
    <dbReference type="NCBI Taxonomy" id="42192"/>
    <lineage>
        <taxon>Eukaryota</taxon>
        <taxon>Metazoa</taxon>
        <taxon>Spiralia</taxon>
        <taxon>Lophotrochozoa</taxon>
        <taxon>Mollusca</taxon>
        <taxon>Bivalvia</taxon>
        <taxon>Autobranchia</taxon>
        <taxon>Pteriomorphia</taxon>
        <taxon>Mytilida</taxon>
        <taxon>Mytiloidea</taxon>
        <taxon>Mytilidae</taxon>
        <taxon>Mytilinae</taxon>
        <taxon>Mytilus</taxon>
    </lineage>
</organism>
<dbReference type="AlphaFoldDB" id="D3JVF9"/>
<name>D3JVF9_MYTCO</name>
<evidence type="ECO:0000313" key="2">
    <source>
        <dbReference type="EMBL" id="ADB79751.1"/>
    </source>
</evidence>